<keyword evidence="2" id="KW-1185">Reference proteome</keyword>
<dbReference type="AlphaFoldDB" id="A0A226H140"/>
<evidence type="ECO:0000313" key="1">
    <source>
        <dbReference type="EMBL" id="OXA87386.1"/>
    </source>
</evidence>
<dbReference type="Proteomes" id="UP000198345">
    <property type="component" value="Unassembled WGS sequence"/>
</dbReference>
<protein>
    <recommendedName>
        <fullName evidence="3">Tetratricopeptide repeat protein</fullName>
    </recommendedName>
</protein>
<sequence>MFSQNYFEGKNLYCKSENLEALQLFNDGVKFLYLNTSLNKKYLTITANVFFEAYKKDTTFCDALFFTGYTLRLLDDKDALKFYMLADKSYDKSIEFKTNLAAECLKYGNEKAIEVARKKYEEIVKLYPDSPEGYYGIAVTSPILGDYDNGLENINLAIDKYKLINLKLKSDVFYIKGILLSLNKNYDEALVHLDNAYSSYKKDFNFKIHYSLSLLKVSETKKDDKMKKKAFNFYEKIKEKDVIPQEVKDQFTPK</sequence>
<proteinExistence type="predicted"/>
<evidence type="ECO:0008006" key="3">
    <source>
        <dbReference type="Google" id="ProtNLM"/>
    </source>
</evidence>
<gene>
    <name evidence="1" type="ORF">B0A66_16480</name>
</gene>
<reference evidence="1 2" key="1">
    <citation type="submission" date="2016-11" db="EMBL/GenBank/DDBJ databases">
        <title>Whole genomes of Flavobacteriaceae.</title>
        <authorList>
            <person name="Stine C."/>
            <person name="Li C."/>
            <person name="Tadesse D."/>
        </authorList>
    </citation>
    <scope>NUCLEOTIDE SEQUENCE [LARGE SCALE GENOMIC DNA]</scope>
    <source>
        <strain evidence="1 2">DSM 18292</strain>
    </source>
</reference>
<organism evidence="1 2">
    <name type="scientific">Flavobacterium hercynium</name>
    <dbReference type="NCBI Taxonomy" id="387094"/>
    <lineage>
        <taxon>Bacteria</taxon>
        <taxon>Pseudomonadati</taxon>
        <taxon>Bacteroidota</taxon>
        <taxon>Flavobacteriia</taxon>
        <taxon>Flavobacteriales</taxon>
        <taxon>Flavobacteriaceae</taxon>
        <taxon>Flavobacterium</taxon>
    </lineage>
</organism>
<comment type="caution">
    <text evidence="1">The sequence shown here is derived from an EMBL/GenBank/DDBJ whole genome shotgun (WGS) entry which is preliminary data.</text>
</comment>
<dbReference type="InterPro" id="IPR011990">
    <property type="entry name" value="TPR-like_helical_dom_sf"/>
</dbReference>
<name>A0A226H140_9FLAO</name>
<accession>A0A226H140</accession>
<dbReference type="SUPFAM" id="SSF48452">
    <property type="entry name" value="TPR-like"/>
    <property type="match status" value="1"/>
</dbReference>
<dbReference type="EMBL" id="MUGW01000035">
    <property type="protein sequence ID" value="OXA87386.1"/>
    <property type="molecule type" value="Genomic_DNA"/>
</dbReference>
<evidence type="ECO:0000313" key="2">
    <source>
        <dbReference type="Proteomes" id="UP000198345"/>
    </source>
</evidence>
<dbReference type="Gene3D" id="1.25.40.10">
    <property type="entry name" value="Tetratricopeptide repeat domain"/>
    <property type="match status" value="1"/>
</dbReference>